<gene>
    <name evidence="3" type="ORF">N868_12895</name>
</gene>
<sequence>MLAAGVVGCSGEPAGEPTPRWTVNPSPSVPEATPTPTEEPITAPERPAEMERMDEVGAVAAAEYFLAVEEYVFRTGDLQQWDKISLADCGFCQNKRDAAVRVYGSGGRYVGAETTTGEPAVVGHDPALNGYAVEIEYSAGPGQELDAAGEVVADLAVGHGFLVLDVMPVNGEWGLLSVAGSEKSAS</sequence>
<dbReference type="Pfam" id="PF19843">
    <property type="entry name" value="DUF6318"/>
    <property type="match status" value="1"/>
</dbReference>
<evidence type="ECO:0000256" key="1">
    <source>
        <dbReference type="SAM" id="MobiDB-lite"/>
    </source>
</evidence>
<keyword evidence="4" id="KW-1185">Reference proteome</keyword>
<reference evidence="3 4" key="2">
    <citation type="journal article" date="2015" name="Stand. Genomic Sci.">
        <title>Draft genome sequence of Cellulomonas carbonis T26(T) and comparative analysis of six Cellulomonas genomes.</title>
        <authorList>
            <person name="Zhuang W."/>
            <person name="Zhang S."/>
            <person name="Xia X."/>
            <person name="Wang G."/>
        </authorList>
    </citation>
    <scope>NUCLEOTIDE SEQUENCE [LARGE SCALE GENOMIC DNA]</scope>
    <source>
        <strain evidence="3 4">T26</strain>
    </source>
</reference>
<evidence type="ECO:0000313" key="4">
    <source>
        <dbReference type="Proteomes" id="UP000029839"/>
    </source>
</evidence>
<reference evidence="3 4" key="1">
    <citation type="submission" date="2013-08" db="EMBL/GenBank/DDBJ databases">
        <title>Genome sequencing of Cellulomonas carbonis T26.</title>
        <authorList>
            <person name="Chen F."/>
            <person name="Li Y."/>
            <person name="Wang G."/>
        </authorList>
    </citation>
    <scope>NUCLEOTIDE SEQUENCE [LARGE SCALE GENOMIC DNA]</scope>
    <source>
        <strain evidence="3 4">T26</strain>
    </source>
</reference>
<comment type="caution">
    <text evidence="3">The sequence shown here is derived from an EMBL/GenBank/DDBJ whole genome shotgun (WGS) entry which is preliminary data.</text>
</comment>
<name>A0A0A0BR69_9CELL</name>
<proteinExistence type="predicted"/>
<feature type="region of interest" description="Disordered" evidence="1">
    <location>
        <begin position="1"/>
        <end position="47"/>
    </location>
</feature>
<dbReference type="InterPro" id="IPR046281">
    <property type="entry name" value="DUF6318"/>
</dbReference>
<accession>A0A0A0BR69</accession>
<dbReference type="EMBL" id="AXCY01000034">
    <property type="protein sequence ID" value="KGM10968.1"/>
    <property type="molecule type" value="Genomic_DNA"/>
</dbReference>
<protein>
    <recommendedName>
        <fullName evidence="2">DUF6318 domain-containing protein</fullName>
    </recommendedName>
</protein>
<evidence type="ECO:0000313" key="3">
    <source>
        <dbReference type="EMBL" id="KGM10968.1"/>
    </source>
</evidence>
<feature type="compositionally biased region" description="Low complexity" evidence="1">
    <location>
        <begin position="30"/>
        <end position="45"/>
    </location>
</feature>
<dbReference type="Proteomes" id="UP000029839">
    <property type="component" value="Unassembled WGS sequence"/>
</dbReference>
<feature type="domain" description="DUF6318" evidence="2">
    <location>
        <begin position="42"/>
        <end position="142"/>
    </location>
</feature>
<organism evidence="3 4">
    <name type="scientific">Cellulomonas carbonis T26</name>
    <dbReference type="NCBI Taxonomy" id="947969"/>
    <lineage>
        <taxon>Bacteria</taxon>
        <taxon>Bacillati</taxon>
        <taxon>Actinomycetota</taxon>
        <taxon>Actinomycetes</taxon>
        <taxon>Micrococcales</taxon>
        <taxon>Cellulomonadaceae</taxon>
        <taxon>Cellulomonas</taxon>
    </lineage>
</organism>
<dbReference type="AlphaFoldDB" id="A0A0A0BR69"/>
<evidence type="ECO:0000259" key="2">
    <source>
        <dbReference type="Pfam" id="PF19843"/>
    </source>
</evidence>